<reference evidence="4" key="1">
    <citation type="submission" date="2018-06" db="EMBL/GenBank/DDBJ databases">
        <authorList>
            <consortium name="Pathogen Informatics"/>
        </authorList>
    </citation>
    <scope>NUCLEOTIDE SEQUENCE [LARGE SCALE GENOMIC DNA]</scope>
    <source>
        <strain evidence="4">NCTC10132</strain>
    </source>
</reference>
<dbReference type="Gene3D" id="1.20.5.420">
    <property type="entry name" value="Immunoglobulin FC, subunit C"/>
    <property type="match status" value="1"/>
</dbReference>
<evidence type="ECO:0000313" key="4">
    <source>
        <dbReference type="Proteomes" id="UP000257559"/>
    </source>
</evidence>
<feature type="domain" description="Extracellular matrix-binding protein ebh GA module" evidence="2">
    <location>
        <begin position="344"/>
        <end position="394"/>
    </location>
</feature>
<feature type="non-terminal residue" evidence="3">
    <location>
        <position position="928"/>
    </location>
</feature>
<dbReference type="InterPro" id="IPR020840">
    <property type="entry name" value="Extracell_matrix-bd_GA"/>
</dbReference>
<evidence type="ECO:0000313" key="3">
    <source>
        <dbReference type="EMBL" id="SYV97356.1"/>
    </source>
</evidence>
<dbReference type="InterPro" id="IPR002988">
    <property type="entry name" value="GA_module"/>
</dbReference>
<dbReference type="Pfam" id="PF01468">
    <property type="entry name" value="GA"/>
    <property type="match status" value="3"/>
</dbReference>
<keyword evidence="1" id="KW-0175">Coiled coil</keyword>
<protein>
    <submittedName>
        <fullName evidence="3">GA module</fullName>
    </submittedName>
</protein>
<feature type="coiled-coil region" evidence="1">
    <location>
        <begin position="420"/>
        <end position="469"/>
    </location>
</feature>
<evidence type="ECO:0000256" key="1">
    <source>
        <dbReference type="SAM" id="Coils"/>
    </source>
</evidence>
<feature type="coiled-coil region" evidence="1">
    <location>
        <begin position="787"/>
        <end position="817"/>
    </location>
</feature>
<dbReference type="EMBL" id="LS991951">
    <property type="protein sequence ID" value="SYV97356.1"/>
    <property type="molecule type" value="Genomic_DNA"/>
</dbReference>
<accession>A0A3B0Q3I4</accession>
<sequence length="928" mass="103544">MMELAYPGGVNANGTQDVINKLNAIQNSDNDDKTKMALAEKIANTFDDHNNKIKEVKVEIEKLEPSKQQVLLDKLDNAKFLHDDLNKTKEFDSLLNEVKALQDAELAEFTKGINALENLSPEEKQEFINSLPKGSSDADIKNKLKEAYKKDLENFIKKMDYPAKPDSAAQNALIQALTDNPDKYADNEKYLEELNRLKELSQLVDNANDSLNTIEGDKTNLTNEFNNADTKEKLEALLQHIADEKHKEVLAAKRAKISSIIDSLPYPEGSEAAKNELKAAYANEDLTFTQLEQKEQEIREKIEPKVSEAKKKISKLSSDDQAKLNAEFKNAGSEEKLDALLAKINEAFNNSKEAQKSVIDDLTHLSPEQKEALKNQIDQATDFADIKKIVDRAQLLDKIEEAKSIITPESYALDENPEVKAIIDETIKSLKNQIEGLTEDQVAAKKDELDKLNEKLKEYKNQIEALTENEVNNPAETKVDLAKELAKISNKDQFPNLDLEIAKAKLKKVASDLDYPGKPNNAAIKELQAQIEAVTTQEKLTELDNRIKNVLPNKIAEAKAKIAEVRDSETTTRKQDLNRQLDEADTDEEFAALFKNIEKYKAQGDAEYSGKLKECLKEQAARLPYPDSNAAAKTALERRIEEENDIAELEKLQNQTIPSMLNKINELKEEIAKRSPENIAKLNEKLNNASTPEELAAIDAEITKAINDEKAAIAAKIDALAHLTPEQKDAAKAKLDNKTYSEMDDVLERAKRDNLLALVNKLGYNDSETLPAPARTSLRGAVETTPENELDNKLTELEALKTAIENEKAEIDQINYSSDDAEGKNDLKDRLNNLTTATDVASLVTPSEVNSKLSTYKDIINDVNNPLSQTQKSDLISELDKLPKNGAESALRKEIFDAKKNAAIAAINGLPSLSEEKRNQLLSQLPSW</sequence>
<dbReference type="KEGG" id="medw:NCTC10132_00721"/>
<feature type="coiled-coil region" evidence="1">
    <location>
        <begin position="197"/>
        <end position="247"/>
    </location>
</feature>
<dbReference type="AlphaFoldDB" id="A0A3B0Q3I4"/>
<name>A0A3B0Q3I4_9BACT</name>
<dbReference type="SMART" id="SM00844">
    <property type="entry name" value="GA"/>
    <property type="match status" value="1"/>
</dbReference>
<dbReference type="Proteomes" id="UP000257559">
    <property type="component" value="Chromosome"/>
</dbReference>
<keyword evidence="4" id="KW-1185">Reference proteome</keyword>
<evidence type="ECO:0000259" key="2">
    <source>
        <dbReference type="SMART" id="SM00844"/>
    </source>
</evidence>
<organism evidence="3 4">
    <name type="scientific">Mycoplasmopsis edwardii</name>
    <dbReference type="NCBI Taxonomy" id="53558"/>
    <lineage>
        <taxon>Bacteria</taxon>
        <taxon>Bacillati</taxon>
        <taxon>Mycoplasmatota</taxon>
        <taxon>Mycoplasmoidales</taxon>
        <taxon>Metamycoplasmataceae</taxon>
        <taxon>Mycoplasmopsis</taxon>
    </lineage>
</organism>
<proteinExistence type="predicted"/>
<feature type="coiled-coil region" evidence="1">
    <location>
        <begin position="330"/>
        <end position="357"/>
    </location>
</feature>
<gene>
    <name evidence="3" type="ORF">NCTC10132_00721</name>
</gene>